<sequence>MIRTLIRQMPVERLARVRPSDFYRWPVTAITPTPVIEELIANEQTRRAALKQGE</sequence>
<organism evidence="1 2">
    <name type="scientific">Sphingomonas abaci</name>
    <dbReference type="NCBI Taxonomy" id="237611"/>
    <lineage>
        <taxon>Bacteria</taxon>
        <taxon>Pseudomonadati</taxon>
        <taxon>Pseudomonadota</taxon>
        <taxon>Alphaproteobacteria</taxon>
        <taxon>Sphingomonadales</taxon>
        <taxon>Sphingomonadaceae</taxon>
        <taxon>Sphingomonas</taxon>
    </lineage>
</organism>
<comment type="caution">
    <text evidence="1">The sequence shown here is derived from an EMBL/GenBank/DDBJ whole genome shotgun (WGS) entry which is preliminary data.</text>
</comment>
<reference evidence="1 2" key="1">
    <citation type="submission" date="2020-08" db="EMBL/GenBank/DDBJ databases">
        <title>Genomic Encyclopedia of Type Strains, Phase IV (KMG-IV): sequencing the most valuable type-strain genomes for metagenomic binning, comparative biology and taxonomic classification.</title>
        <authorList>
            <person name="Goeker M."/>
        </authorList>
    </citation>
    <scope>NUCLEOTIDE SEQUENCE [LARGE SCALE GENOMIC DNA]</scope>
    <source>
        <strain evidence="1 2">DSM 15867</strain>
    </source>
</reference>
<keyword evidence="2" id="KW-1185">Reference proteome</keyword>
<gene>
    <name evidence="1" type="ORF">GGQ96_003131</name>
</gene>
<evidence type="ECO:0000313" key="1">
    <source>
        <dbReference type="EMBL" id="MBB4618981.1"/>
    </source>
</evidence>
<dbReference type="Proteomes" id="UP000574769">
    <property type="component" value="Unassembled WGS sequence"/>
</dbReference>
<proteinExistence type="predicted"/>
<dbReference type="RefSeq" id="WP_184116379.1">
    <property type="nucleotide sequence ID" value="NZ_JACHNY010000007.1"/>
</dbReference>
<evidence type="ECO:0000313" key="2">
    <source>
        <dbReference type="Proteomes" id="UP000574769"/>
    </source>
</evidence>
<dbReference type="EMBL" id="JACHNY010000007">
    <property type="protein sequence ID" value="MBB4618981.1"/>
    <property type="molecule type" value="Genomic_DNA"/>
</dbReference>
<dbReference type="AlphaFoldDB" id="A0A7W7AKZ6"/>
<accession>A0A7W7AKZ6</accession>
<protein>
    <submittedName>
        <fullName evidence="1">Uncharacterized protein</fullName>
    </submittedName>
</protein>
<name>A0A7W7AKZ6_9SPHN</name>